<evidence type="ECO:0000259" key="1">
    <source>
        <dbReference type="Pfam" id="PF03235"/>
    </source>
</evidence>
<evidence type="ECO:0000313" key="3">
    <source>
        <dbReference type="Proteomes" id="UP000003146"/>
    </source>
</evidence>
<dbReference type="InterPro" id="IPR004919">
    <property type="entry name" value="GmrSD_N"/>
</dbReference>
<dbReference type="HOGENOM" id="CLU_032110_0_0_10"/>
<dbReference type="PANTHER" id="PTHR35149">
    <property type="entry name" value="SLL5132 PROTEIN"/>
    <property type="match status" value="1"/>
</dbReference>
<organism evidence="2 3">
    <name type="scientific">Phocaeicola coprocola DSM 17136</name>
    <dbReference type="NCBI Taxonomy" id="470145"/>
    <lineage>
        <taxon>Bacteria</taxon>
        <taxon>Pseudomonadati</taxon>
        <taxon>Bacteroidota</taxon>
        <taxon>Bacteroidia</taxon>
        <taxon>Bacteroidales</taxon>
        <taxon>Bacteroidaceae</taxon>
        <taxon>Phocaeicola</taxon>
    </lineage>
</organism>
<dbReference type="Pfam" id="PF03235">
    <property type="entry name" value="GmrSD_N"/>
    <property type="match status" value="1"/>
</dbReference>
<reference evidence="2 3" key="1">
    <citation type="submission" date="2008-04" db="EMBL/GenBank/DDBJ databases">
        <title>Draft genome sequence of Bacteroides coprocola (DSM 17136).</title>
        <authorList>
            <person name="Sudarsanam P."/>
            <person name="Ley R."/>
            <person name="Guruge J."/>
            <person name="Turnbaugh P.J."/>
            <person name="Mahowald M."/>
            <person name="Liep D."/>
            <person name="Gordon J."/>
        </authorList>
    </citation>
    <scope>NUCLEOTIDE SEQUENCE [LARGE SCALE GENOMIC DNA]</scope>
    <source>
        <strain evidence="2 3">DSM 17136</strain>
    </source>
</reference>
<dbReference type="eggNOG" id="COG1479">
    <property type="taxonomic scope" value="Bacteria"/>
</dbReference>
<dbReference type="RefSeq" id="WP_007571455.1">
    <property type="nucleotide sequence ID" value="NZ_DS981509.1"/>
</dbReference>
<dbReference type="OrthoDB" id="9798761at2"/>
<dbReference type="STRING" id="470145.BACCOP_03865"/>
<sequence length="609" mass="72236">MENDIREFLLEPKPIKVGKLCLKNFNLKIPSYQRGYRWTKKEVLRLIEDVFLYDEKKDGSFYCLQPLVVRHIESNGKHEWRVIDGQQRLTTIYLILKAIGYDSKCYSLEYERDNILRRMCDEDFDPESSCEIWHLSMAKQVIVEWINQNLDYKEILRTNILEYCRFILYVMKEDERLSEKEKSQMEHDLFNNLNSGKISLTESELIKALFLHNVGETKAVKEIKQISMSEELDIMERTLREDEMWYFLAGDQDRPSSCIDYLYKVWYLSKHEEIPKDVDYPLFSSLEDSITADTEMIRKWEELKKCYHMITGWYRDPLLYNLIGYLEGRKYPKYMPQDYPPFHEHLLAKFYKYATGNNEQQKLPTRKEFIGYVKLQCSQSIPKNYLEARFDKDKNEVFNILLLLNIAMLVNNKSPLLIQDCGKSTGKGTETKVSRFPFHVFHTVNWNVEHISPQNPKDKSKLLERLRDLKIEYQEKSLPDEIEKLCKMLNDSKNNLSALDNDAEYISLVNKFVAEGEDVMRLKNLTLLTEHDNKGIGNKFYFDKRNWLNAYQANGSFIPAATINVFSKWHTHSPNGFVFWDENDQEAYEKAIERTINDFEKFCKDNGTE</sequence>
<dbReference type="PANTHER" id="PTHR35149:SF1">
    <property type="entry name" value="DUF5655 DOMAIN-CONTAINING PROTEIN"/>
    <property type="match status" value="1"/>
</dbReference>
<dbReference type="GeneID" id="79858462"/>
<dbReference type="AlphaFoldDB" id="B3JPR5"/>
<dbReference type="Proteomes" id="UP000003146">
    <property type="component" value="Unassembled WGS sequence"/>
</dbReference>
<feature type="domain" description="GmrSD restriction endonucleases N-terminal" evidence="1">
    <location>
        <begin position="23"/>
        <end position="211"/>
    </location>
</feature>
<reference evidence="2 3" key="2">
    <citation type="submission" date="2008-04" db="EMBL/GenBank/DDBJ databases">
        <authorList>
            <person name="Fulton L."/>
            <person name="Clifton S."/>
            <person name="Fulton B."/>
            <person name="Xu J."/>
            <person name="Minx P."/>
            <person name="Pepin K.H."/>
            <person name="Johnson M."/>
            <person name="Thiruvilangam P."/>
            <person name="Bhonagiri V."/>
            <person name="Nash W.E."/>
            <person name="Mardis E.R."/>
            <person name="Wilson R.K."/>
        </authorList>
    </citation>
    <scope>NUCLEOTIDE SEQUENCE [LARGE SCALE GENOMIC DNA]</scope>
    <source>
        <strain evidence="2 3">DSM 17136</strain>
    </source>
</reference>
<accession>B3JPR5</accession>
<protein>
    <recommendedName>
        <fullName evidence="1">GmrSD restriction endonucleases N-terminal domain-containing protein</fullName>
    </recommendedName>
</protein>
<dbReference type="EMBL" id="ABIY02000122">
    <property type="protein sequence ID" value="EDU99117.1"/>
    <property type="molecule type" value="Genomic_DNA"/>
</dbReference>
<name>B3JPR5_9BACT</name>
<evidence type="ECO:0000313" key="2">
    <source>
        <dbReference type="EMBL" id="EDU99117.1"/>
    </source>
</evidence>
<comment type="caution">
    <text evidence="2">The sequence shown here is derived from an EMBL/GenBank/DDBJ whole genome shotgun (WGS) entry which is preliminary data.</text>
</comment>
<gene>
    <name evidence="2" type="ORF">BACCOP_03865</name>
</gene>
<proteinExistence type="predicted"/>